<gene>
    <name evidence="9" type="primary">orf209</name>
</gene>
<dbReference type="GO" id="GO:0034245">
    <property type="term" value="C:mitochondrial DNA-directed RNA polymerase complex"/>
    <property type="evidence" value="ECO:0007669"/>
    <property type="project" value="TreeGrafter"/>
</dbReference>
<reference evidence="9" key="1">
    <citation type="submission" date="2013-04" db="EMBL/GenBank/DDBJ databases">
        <authorList>
            <person name="Pfeiffer I."/>
            <person name="Hegedusova E."/>
            <person name="Brejova B."/>
            <person name="Nosek J."/>
        </authorList>
    </citation>
    <scope>NUCLEOTIDE SEQUENCE</scope>
    <source>
        <strain evidence="9">NRRL Y-27910</strain>
    </source>
</reference>
<comment type="similarity">
    <text evidence="1">Belongs to the phage and mitochondrial RNA polymerase family.</text>
</comment>
<evidence type="ECO:0000256" key="2">
    <source>
        <dbReference type="ARBA" id="ARBA00012418"/>
    </source>
</evidence>
<dbReference type="InterPro" id="IPR043502">
    <property type="entry name" value="DNA/RNA_pol_sf"/>
</dbReference>
<dbReference type="Pfam" id="PF00940">
    <property type="entry name" value="RNA_pol"/>
    <property type="match status" value="1"/>
</dbReference>
<keyword evidence="3" id="KW-0240">DNA-directed RNA polymerase</keyword>
<evidence type="ECO:0000256" key="3">
    <source>
        <dbReference type="ARBA" id="ARBA00022478"/>
    </source>
</evidence>
<dbReference type="SUPFAM" id="SSF56672">
    <property type="entry name" value="DNA/RNA polymerases"/>
    <property type="match status" value="1"/>
</dbReference>
<dbReference type="Gene3D" id="1.10.150.20">
    <property type="entry name" value="5' to 3' exonuclease, C-terminal subdomain"/>
    <property type="match status" value="1"/>
</dbReference>
<sequence>MVKKCVMIIPYNASRRTFSDEIVNTMVKKGKLYYKDDDSKVGLTRGQITIIAGLIMDILLLDFPNLQEFILYTKAISKLCSELDFPVVWEVPNGISVHQYYRESKSVKIKKSLYSNNTITLTNLINEIDERKQKIALMPNFIHSLDAGVLAILVNNLWDTPGFNHKINTIHDCFTTTLVDMKDLKSILVNTYTKMYLDDTFLIGSIEQF</sequence>
<evidence type="ECO:0000259" key="8">
    <source>
        <dbReference type="Pfam" id="PF00940"/>
    </source>
</evidence>
<dbReference type="GO" id="GO:0003899">
    <property type="term" value="F:DNA-directed RNA polymerase activity"/>
    <property type="evidence" value="ECO:0007669"/>
    <property type="project" value="UniProtKB-EC"/>
</dbReference>
<name>S5U590_9ASCO</name>
<dbReference type="InterPro" id="IPR046950">
    <property type="entry name" value="DNA-dir_Rpol_C_phage-type"/>
</dbReference>
<evidence type="ECO:0000256" key="4">
    <source>
        <dbReference type="ARBA" id="ARBA00022679"/>
    </source>
</evidence>
<evidence type="ECO:0000256" key="1">
    <source>
        <dbReference type="ARBA" id="ARBA00009493"/>
    </source>
</evidence>
<accession>S5U590</accession>
<geneLocation type="mitochondrion" evidence="9"/>
<dbReference type="GO" id="GO:0001018">
    <property type="term" value="F:mitochondrial promoter sequence-specific DNA binding"/>
    <property type="evidence" value="ECO:0007669"/>
    <property type="project" value="TreeGrafter"/>
</dbReference>
<protein>
    <recommendedName>
        <fullName evidence="2">DNA-directed RNA polymerase</fullName>
        <ecNumber evidence="2">2.7.7.6</ecNumber>
    </recommendedName>
</protein>
<evidence type="ECO:0000256" key="5">
    <source>
        <dbReference type="ARBA" id="ARBA00022695"/>
    </source>
</evidence>
<keyword evidence="6" id="KW-0804">Transcription</keyword>
<comment type="catalytic activity">
    <reaction evidence="7">
        <text>RNA(n) + a ribonucleoside 5'-triphosphate = RNA(n+1) + diphosphate</text>
        <dbReference type="Rhea" id="RHEA:21248"/>
        <dbReference type="Rhea" id="RHEA-COMP:14527"/>
        <dbReference type="Rhea" id="RHEA-COMP:17342"/>
        <dbReference type="ChEBI" id="CHEBI:33019"/>
        <dbReference type="ChEBI" id="CHEBI:61557"/>
        <dbReference type="ChEBI" id="CHEBI:140395"/>
        <dbReference type="EC" id="2.7.7.6"/>
    </reaction>
</comment>
<organism evidence="9">
    <name type="scientific">Candida corydali</name>
    <dbReference type="NCBI Taxonomy" id="391826"/>
    <lineage>
        <taxon>Eukaryota</taxon>
        <taxon>Fungi</taxon>
        <taxon>Dikarya</taxon>
        <taxon>Ascomycota</taxon>
        <taxon>Saccharomycotina</taxon>
        <taxon>Pichiomycetes</taxon>
        <taxon>Debaryomycetaceae</taxon>
        <taxon>Candida/Lodderomyces clade</taxon>
        <taxon>Candida</taxon>
    </lineage>
</organism>
<dbReference type="AlphaFoldDB" id="S5U590"/>
<dbReference type="PANTHER" id="PTHR10102:SF0">
    <property type="entry name" value="DNA-DIRECTED RNA POLYMERASE, MITOCHONDRIAL"/>
    <property type="match status" value="1"/>
</dbReference>
<evidence type="ECO:0000256" key="6">
    <source>
        <dbReference type="ARBA" id="ARBA00023163"/>
    </source>
</evidence>
<evidence type="ECO:0000313" key="9">
    <source>
        <dbReference type="EMBL" id="AGS44543.1"/>
    </source>
</evidence>
<dbReference type="PANTHER" id="PTHR10102">
    <property type="entry name" value="DNA-DIRECTED RNA POLYMERASE, MITOCHONDRIAL"/>
    <property type="match status" value="1"/>
</dbReference>
<evidence type="ECO:0000256" key="7">
    <source>
        <dbReference type="ARBA" id="ARBA00048552"/>
    </source>
</evidence>
<dbReference type="InterPro" id="IPR002092">
    <property type="entry name" value="DNA-dir_Rpol_phage-type"/>
</dbReference>
<keyword evidence="9" id="KW-0496">Mitochondrion</keyword>
<dbReference type="EC" id="2.7.7.6" evidence="2"/>
<feature type="domain" description="DNA-directed RNA polymerase C-terminal" evidence="8">
    <location>
        <begin position="1"/>
        <end position="200"/>
    </location>
</feature>
<dbReference type="EMBL" id="KC993198">
    <property type="protein sequence ID" value="AGS44543.1"/>
    <property type="molecule type" value="Genomic_DNA"/>
</dbReference>
<keyword evidence="5" id="KW-0548">Nucleotidyltransferase</keyword>
<keyword evidence="4" id="KW-0808">Transferase</keyword>
<dbReference type="GO" id="GO:0006390">
    <property type="term" value="P:mitochondrial transcription"/>
    <property type="evidence" value="ECO:0007669"/>
    <property type="project" value="TreeGrafter"/>
</dbReference>
<dbReference type="GeneID" id="16695197"/>
<proteinExistence type="inferred from homology"/>
<dbReference type="RefSeq" id="YP_008475229.1">
    <property type="nucleotide sequence ID" value="NC_022172.1"/>
</dbReference>